<accession>A0ABU2NGF6</accession>
<protein>
    <recommendedName>
        <fullName evidence="4">DUF3558 domain-containing protein</fullName>
    </recommendedName>
</protein>
<gene>
    <name evidence="2" type="ORF">RM445_26360</name>
</gene>
<organism evidence="2 3">
    <name type="scientific">Pseudonocardia charpentierae</name>
    <dbReference type="NCBI Taxonomy" id="3075545"/>
    <lineage>
        <taxon>Bacteria</taxon>
        <taxon>Bacillati</taxon>
        <taxon>Actinomycetota</taxon>
        <taxon>Actinomycetes</taxon>
        <taxon>Pseudonocardiales</taxon>
        <taxon>Pseudonocardiaceae</taxon>
        <taxon>Pseudonocardia</taxon>
    </lineage>
</organism>
<keyword evidence="3" id="KW-1185">Reference proteome</keyword>
<name>A0ABU2NGF6_9PSEU</name>
<evidence type="ECO:0000313" key="2">
    <source>
        <dbReference type="EMBL" id="MDT0353042.1"/>
    </source>
</evidence>
<evidence type="ECO:0000256" key="1">
    <source>
        <dbReference type="SAM" id="SignalP"/>
    </source>
</evidence>
<comment type="caution">
    <text evidence="2">The sequence shown here is derived from an EMBL/GenBank/DDBJ whole genome shotgun (WGS) entry which is preliminary data.</text>
</comment>
<evidence type="ECO:0000313" key="3">
    <source>
        <dbReference type="Proteomes" id="UP001183202"/>
    </source>
</evidence>
<dbReference type="EMBL" id="JAVREJ010000025">
    <property type="protein sequence ID" value="MDT0353042.1"/>
    <property type="molecule type" value="Genomic_DNA"/>
</dbReference>
<feature type="signal peptide" evidence="1">
    <location>
        <begin position="1"/>
        <end position="24"/>
    </location>
</feature>
<evidence type="ECO:0008006" key="4">
    <source>
        <dbReference type="Google" id="ProtNLM"/>
    </source>
</evidence>
<reference evidence="3" key="1">
    <citation type="submission" date="2023-07" db="EMBL/GenBank/DDBJ databases">
        <title>30 novel species of actinomycetes from the DSMZ collection.</title>
        <authorList>
            <person name="Nouioui I."/>
        </authorList>
    </citation>
    <scope>NUCLEOTIDE SEQUENCE [LARGE SCALE GENOMIC DNA]</scope>
    <source>
        <strain evidence="3">DSM 45834</strain>
    </source>
</reference>
<sequence>MIRKIATVVVASIALALVPGTAHAVDTCKEGSRKIDTSDVQEIQNILLDGTQGHAEVTLRYSPKHQCVWGLLEGTGAIWMERELRTDEFERHSPQVLTKPSITHTAALDLRRAHVRLCGFTFDGSTTVESNSKVDLNATIVGKRGVILPSTGGGSKSSTTTSHGVVQCTKQFGF</sequence>
<proteinExistence type="predicted"/>
<keyword evidence="1" id="KW-0732">Signal</keyword>
<dbReference type="RefSeq" id="WP_311559556.1">
    <property type="nucleotide sequence ID" value="NZ_JAVREJ010000025.1"/>
</dbReference>
<dbReference type="Proteomes" id="UP001183202">
    <property type="component" value="Unassembled WGS sequence"/>
</dbReference>
<feature type="chain" id="PRO_5046550454" description="DUF3558 domain-containing protein" evidence="1">
    <location>
        <begin position="25"/>
        <end position="174"/>
    </location>
</feature>